<proteinExistence type="predicted"/>
<dbReference type="AlphaFoldDB" id="A0AAN6XJ19"/>
<evidence type="ECO:0000313" key="3">
    <source>
        <dbReference type="EMBL" id="KAK4201375.1"/>
    </source>
</evidence>
<name>A0AAN6XJ19_9PEZI</name>
<comment type="caution">
    <text evidence="3">The sequence shown here is derived from an EMBL/GenBank/DDBJ whole genome shotgun (WGS) entry which is preliminary data.</text>
</comment>
<feature type="region of interest" description="Disordered" evidence="2">
    <location>
        <begin position="189"/>
        <end position="215"/>
    </location>
</feature>
<reference evidence="3" key="1">
    <citation type="journal article" date="2023" name="Mol. Phylogenet. Evol.">
        <title>Genome-scale phylogeny and comparative genomics of the fungal order Sordariales.</title>
        <authorList>
            <person name="Hensen N."/>
            <person name="Bonometti L."/>
            <person name="Westerberg I."/>
            <person name="Brannstrom I.O."/>
            <person name="Guillou S."/>
            <person name="Cros-Aarteil S."/>
            <person name="Calhoun S."/>
            <person name="Haridas S."/>
            <person name="Kuo A."/>
            <person name="Mondo S."/>
            <person name="Pangilinan J."/>
            <person name="Riley R."/>
            <person name="LaButti K."/>
            <person name="Andreopoulos B."/>
            <person name="Lipzen A."/>
            <person name="Chen C."/>
            <person name="Yan M."/>
            <person name="Daum C."/>
            <person name="Ng V."/>
            <person name="Clum A."/>
            <person name="Steindorff A."/>
            <person name="Ohm R.A."/>
            <person name="Martin F."/>
            <person name="Silar P."/>
            <person name="Natvig D.O."/>
            <person name="Lalanne C."/>
            <person name="Gautier V."/>
            <person name="Ament-Velasquez S.L."/>
            <person name="Kruys A."/>
            <person name="Hutchinson M.I."/>
            <person name="Powell A.J."/>
            <person name="Barry K."/>
            <person name="Miller A.N."/>
            <person name="Grigoriev I.V."/>
            <person name="Debuchy R."/>
            <person name="Gladieux P."/>
            <person name="Hiltunen Thoren M."/>
            <person name="Johannesson H."/>
        </authorList>
    </citation>
    <scope>NUCLEOTIDE SEQUENCE</scope>
    <source>
        <strain evidence="3">CBS 315.58</strain>
    </source>
</reference>
<accession>A0AAN6XJ19</accession>
<reference evidence="3" key="2">
    <citation type="submission" date="2023-05" db="EMBL/GenBank/DDBJ databases">
        <authorList>
            <consortium name="Lawrence Berkeley National Laboratory"/>
            <person name="Steindorff A."/>
            <person name="Hensen N."/>
            <person name="Bonometti L."/>
            <person name="Westerberg I."/>
            <person name="Brannstrom I.O."/>
            <person name="Guillou S."/>
            <person name="Cros-Aarteil S."/>
            <person name="Calhoun S."/>
            <person name="Haridas S."/>
            <person name="Kuo A."/>
            <person name="Mondo S."/>
            <person name="Pangilinan J."/>
            <person name="Riley R."/>
            <person name="Labutti K."/>
            <person name="Andreopoulos B."/>
            <person name="Lipzen A."/>
            <person name="Chen C."/>
            <person name="Yanf M."/>
            <person name="Daum C."/>
            <person name="Ng V."/>
            <person name="Clum A."/>
            <person name="Ohm R."/>
            <person name="Martin F."/>
            <person name="Silar P."/>
            <person name="Natvig D."/>
            <person name="Lalanne C."/>
            <person name="Gautier V."/>
            <person name="Ament-Velasquez S.L."/>
            <person name="Kruys A."/>
            <person name="Hutchinson M.I."/>
            <person name="Powell A.J."/>
            <person name="Barry K."/>
            <person name="Miller A.N."/>
            <person name="Grigoriev I.V."/>
            <person name="Debuchy R."/>
            <person name="Gladieux P."/>
            <person name="Thoren M.H."/>
            <person name="Johannesson H."/>
        </authorList>
    </citation>
    <scope>NUCLEOTIDE SEQUENCE</scope>
    <source>
        <strain evidence="3">CBS 315.58</strain>
    </source>
</reference>
<organism evidence="3 4">
    <name type="scientific">Triangularia verruculosa</name>
    <dbReference type="NCBI Taxonomy" id="2587418"/>
    <lineage>
        <taxon>Eukaryota</taxon>
        <taxon>Fungi</taxon>
        <taxon>Dikarya</taxon>
        <taxon>Ascomycota</taxon>
        <taxon>Pezizomycotina</taxon>
        <taxon>Sordariomycetes</taxon>
        <taxon>Sordariomycetidae</taxon>
        <taxon>Sordariales</taxon>
        <taxon>Podosporaceae</taxon>
        <taxon>Triangularia</taxon>
    </lineage>
</organism>
<sequence length="239" mass="26923">MESSISLLHLGPPNSVEIDVIEYPVEKYPELAASLQQPNDVAGAPTRLTQLPATITCVRLRFQDRELTSQIQTLQSLLDEKEEKLQEARWKEESHAEVLQDWMLQMRELEKANGDLQEQAAMASKDLQKQAGDAERLRESLQGQIKSLETELGATRHNAVLFGAERSTLQRQVDELAKLVKTMSAREHMPSIEDVADNPSMEEVADSSDPFSDRSLPLKYETLKPSLSHAQKIVRPPRT</sequence>
<dbReference type="EMBL" id="MU863908">
    <property type="protein sequence ID" value="KAK4201375.1"/>
    <property type="molecule type" value="Genomic_DNA"/>
</dbReference>
<evidence type="ECO:0000256" key="1">
    <source>
        <dbReference type="SAM" id="Coils"/>
    </source>
</evidence>
<dbReference type="Proteomes" id="UP001303160">
    <property type="component" value="Unassembled WGS sequence"/>
</dbReference>
<evidence type="ECO:0000313" key="4">
    <source>
        <dbReference type="Proteomes" id="UP001303160"/>
    </source>
</evidence>
<gene>
    <name evidence="3" type="ORF">QBC40DRAFT_198586</name>
</gene>
<feature type="non-terminal residue" evidence="3">
    <location>
        <position position="239"/>
    </location>
</feature>
<feature type="coiled-coil region" evidence="1">
    <location>
        <begin position="64"/>
        <end position="158"/>
    </location>
</feature>
<protein>
    <submittedName>
        <fullName evidence="3">Uncharacterized protein</fullName>
    </submittedName>
</protein>
<evidence type="ECO:0000256" key="2">
    <source>
        <dbReference type="SAM" id="MobiDB-lite"/>
    </source>
</evidence>
<keyword evidence="1" id="KW-0175">Coiled coil</keyword>
<keyword evidence="4" id="KW-1185">Reference proteome</keyword>